<dbReference type="CDD" id="cd06225">
    <property type="entry name" value="HAMP"/>
    <property type="match status" value="1"/>
</dbReference>
<dbReference type="Proteomes" id="UP000000238">
    <property type="component" value="Chromosome"/>
</dbReference>
<sequence length="546" mass="59845">MLSYLRQITIRHRFYLILFLFVVGLFAVVTMTYFNASKNLMAGKKESARNAVDAAISIIASYQKKAADGTLEEAKAREQALRTIESIRYAGSEYIWINDLNHTVLMHPIKPELNGKRLYDLKDPNGVYLFREFVSVVKQNKAGFVPYYWPKPGHKDPVAKVSYVKGFEPWGWIVGSGVYVDDVEAVLFQQMIEVLVTVSIIILLLLFILMIVANSVTNPLNRTLERMGDIASGDGDLTVYLQTEGRDELAALSVQFNTFVDKIRNLVTNVTSSIGLLTLSVDELSNAAMKSVDNAQNQQKETDQVASAMNQMSASAQEIAQNANRAAQCAADADTDSDQGRLIMKNTLLTVDELAAEMNRTTLSIEALKTETVNIGSVLTVIESIAEQTNLLALNAAIEAARAGELGRGFAVVADEVRALASKTQHSTQEINEMIGKLQTGASSAVSAMEKSLHKARGAQEQTQRVENALDKVITSITEINDVNNQIATASEQQSLVSEEINKNVSNIAVIAEENSESIDQVRSSCESLRQVSAILIQQAGQFKVN</sequence>
<dbReference type="SMART" id="SM00304">
    <property type="entry name" value="HAMP"/>
    <property type="match status" value="2"/>
</dbReference>
<dbReference type="InterPro" id="IPR003660">
    <property type="entry name" value="HAMP_dom"/>
</dbReference>
<dbReference type="HOGENOM" id="CLU_000445_107_21_6"/>
<dbReference type="KEGG" id="hch:HCH_03368"/>
<accession>Q2SGV4</accession>
<dbReference type="SUPFAM" id="SSF58104">
    <property type="entry name" value="Methyl-accepting chemotaxis protein (MCP) signaling domain"/>
    <property type="match status" value="1"/>
</dbReference>
<comment type="subcellular location">
    <subcellularLocation>
        <location evidence="1">Cell inner membrane</location>
        <topology evidence="1">Multi-pass membrane protein</topology>
    </subcellularLocation>
</comment>
<dbReference type="Pfam" id="PF08269">
    <property type="entry name" value="dCache_2"/>
    <property type="match status" value="1"/>
</dbReference>
<dbReference type="GO" id="GO:0007165">
    <property type="term" value="P:signal transduction"/>
    <property type="evidence" value="ECO:0007669"/>
    <property type="project" value="UniProtKB-KW"/>
</dbReference>
<reference evidence="13 14" key="1">
    <citation type="journal article" date="2005" name="Nucleic Acids Res.">
        <title>Genomic blueprint of Hahella chejuensis, a marine microbe producing an algicidal agent.</title>
        <authorList>
            <person name="Jeong H."/>
            <person name="Yim J.H."/>
            <person name="Lee C."/>
            <person name="Choi S.-H."/>
            <person name="Park Y.K."/>
            <person name="Yoon S.H."/>
            <person name="Hur C.-G."/>
            <person name="Kang H.-Y."/>
            <person name="Kim D."/>
            <person name="Lee H.H."/>
            <person name="Park K.H."/>
            <person name="Park S.-H."/>
            <person name="Park H.-S."/>
            <person name="Lee H.K."/>
            <person name="Oh T.K."/>
            <person name="Kim J.F."/>
        </authorList>
    </citation>
    <scope>NUCLEOTIDE SEQUENCE [LARGE SCALE GENOMIC DNA]</scope>
    <source>
        <strain evidence="13 14">KCTC 2396</strain>
    </source>
</reference>
<comment type="similarity">
    <text evidence="8">Belongs to the methyl-accepting chemotaxis (MCP) protein family.</text>
</comment>
<dbReference type="PRINTS" id="PR00260">
    <property type="entry name" value="CHEMTRNSDUCR"/>
</dbReference>
<dbReference type="PANTHER" id="PTHR32089">
    <property type="entry name" value="METHYL-ACCEPTING CHEMOTAXIS PROTEIN MCPB"/>
    <property type="match status" value="1"/>
</dbReference>
<dbReference type="SMART" id="SM01049">
    <property type="entry name" value="Cache_2"/>
    <property type="match status" value="1"/>
</dbReference>
<dbReference type="AlphaFoldDB" id="Q2SGV4"/>
<evidence type="ECO:0000259" key="12">
    <source>
        <dbReference type="PROSITE" id="PS50885"/>
    </source>
</evidence>
<keyword evidence="6" id="KW-0472">Membrane</keyword>
<evidence type="ECO:0000256" key="2">
    <source>
        <dbReference type="ARBA" id="ARBA00022475"/>
    </source>
</evidence>
<dbReference type="STRING" id="349521.HCH_03368"/>
<dbReference type="OrthoDB" id="6376221at2"/>
<dbReference type="eggNOG" id="COG4564">
    <property type="taxonomic scope" value="Bacteria"/>
</dbReference>
<evidence type="ECO:0000256" key="1">
    <source>
        <dbReference type="ARBA" id="ARBA00004429"/>
    </source>
</evidence>
<dbReference type="Gene3D" id="1.10.287.950">
    <property type="entry name" value="Methyl-accepting chemotaxis protein"/>
    <property type="match status" value="1"/>
</dbReference>
<evidence type="ECO:0000256" key="8">
    <source>
        <dbReference type="ARBA" id="ARBA00029447"/>
    </source>
</evidence>
<dbReference type="InterPro" id="IPR004090">
    <property type="entry name" value="Chemotax_Me-accpt_rcpt"/>
</dbReference>
<dbReference type="PROSITE" id="PS50885">
    <property type="entry name" value="HAMP"/>
    <property type="match status" value="1"/>
</dbReference>
<feature type="domain" description="T-SNARE coiled-coil homology" evidence="11">
    <location>
        <begin position="460"/>
        <end position="522"/>
    </location>
</feature>
<evidence type="ECO:0000256" key="3">
    <source>
        <dbReference type="ARBA" id="ARBA00022519"/>
    </source>
</evidence>
<keyword evidence="14" id="KW-1185">Reference proteome</keyword>
<evidence type="ECO:0000313" key="14">
    <source>
        <dbReference type="Proteomes" id="UP000000238"/>
    </source>
</evidence>
<evidence type="ECO:0000256" key="9">
    <source>
        <dbReference type="PROSITE-ProRule" id="PRU00284"/>
    </source>
</evidence>
<evidence type="ECO:0000259" key="11">
    <source>
        <dbReference type="PROSITE" id="PS50192"/>
    </source>
</evidence>
<keyword evidence="5" id="KW-1133">Transmembrane helix</keyword>
<evidence type="ECO:0000256" key="6">
    <source>
        <dbReference type="ARBA" id="ARBA00023136"/>
    </source>
</evidence>
<dbReference type="Gene3D" id="3.30.450.20">
    <property type="entry name" value="PAS domain"/>
    <property type="match status" value="1"/>
</dbReference>
<evidence type="ECO:0000313" key="13">
    <source>
        <dbReference type="EMBL" id="ABC30120.1"/>
    </source>
</evidence>
<keyword evidence="2" id="KW-1003">Cell membrane</keyword>
<dbReference type="RefSeq" id="WP_011397189.1">
    <property type="nucleotide sequence ID" value="NC_007645.1"/>
</dbReference>
<organism evidence="13 14">
    <name type="scientific">Hahella chejuensis (strain KCTC 2396)</name>
    <dbReference type="NCBI Taxonomy" id="349521"/>
    <lineage>
        <taxon>Bacteria</taxon>
        <taxon>Pseudomonadati</taxon>
        <taxon>Pseudomonadota</taxon>
        <taxon>Gammaproteobacteria</taxon>
        <taxon>Oceanospirillales</taxon>
        <taxon>Hahellaceae</taxon>
        <taxon>Hahella</taxon>
    </lineage>
</organism>
<dbReference type="PROSITE" id="PS50111">
    <property type="entry name" value="CHEMOTAXIS_TRANSDUC_2"/>
    <property type="match status" value="1"/>
</dbReference>
<dbReference type="eggNOG" id="COG0840">
    <property type="taxonomic scope" value="Bacteria"/>
</dbReference>
<dbReference type="GO" id="GO:0005886">
    <property type="term" value="C:plasma membrane"/>
    <property type="evidence" value="ECO:0007669"/>
    <property type="project" value="UniProtKB-SubCell"/>
</dbReference>
<feature type="domain" description="HAMP" evidence="12">
    <location>
        <begin position="214"/>
        <end position="268"/>
    </location>
</feature>
<gene>
    <name evidence="13" type="ordered locus">HCH_03368</name>
</gene>
<keyword evidence="4" id="KW-0812">Transmembrane</keyword>
<dbReference type="InterPro" id="IPR004010">
    <property type="entry name" value="Double_Cache_2"/>
</dbReference>
<dbReference type="PANTHER" id="PTHR32089:SF119">
    <property type="entry name" value="METHYL-ACCEPTING CHEMOTAXIS PROTEIN CTPL"/>
    <property type="match status" value="1"/>
</dbReference>
<keyword evidence="3" id="KW-0997">Cell inner membrane</keyword>
<dbReference type="FunFam" id="1.10.287.950:FF:000001">
    <property type="entry name" value="Methyl-accepting chemotaxis sensory transducer"/>
    <property type="match status" value="1"/>
</dbReference>
<evidence type="ECO:0000256" key="4">
    <source>
        <dbReference type="ARBA" id="ARBA00022692"/>
    </source>
</evidence>
<feature type="domain" description="Methyl-accepting transducer" evidence="10">
    <location>
        <begin position="273"/>
        <end position="509"/>
    </location>
</feature>
<proteinExistence type="inferred from homology"/>
<dbReference type="GO" id="GO:0004888">
    <property type="term" value="F:transmembrane signaling receptor activity"/>
    <property type="evidence" value="ECO:0007669"/>
    <property type="project" value="InterPro"/>
</dbReference>
<protein>
    <submittedName>
        <fullName evidence="13">Methyl-accepting chemotaxis protein</fullName>
    </submittedName>
</protein>
<dbReference type="InterPro" id="IPR000727">
    <property type="entry name" value="T_SNARE_dom"/>
</dbReference>
<dbReference type="Pfam" id="PF00015">
    <property type="entry name" value="MCPsignal"/>
    <property type="match status" value="1"/>
</dbReference>
<dbReference type="InterPro" id="IPR004089">
    <property type="entry name" value="MCPsignal_dom"/>
</dbReference>
<dbReference type="InterPro" id="IPR033480">
    <property type="entry name" value="sCache_2"/>
</dbReference>
<keyword evidence="7 9" id="KW-0807">Transducer</keyword>
<evidence type="ECO:0000259" key="10">
    <source>
        <dbReference type="PROSITE" id="PS50111"/>
    </source>
</evidence>
<evidence type="ECO:0000256" key="7">
    <source>
        <dbReference type="ARBA" id="ARBA00023224"/>
    </source>
</evidence>
<dbReference type="SMART" id="SM00283">
    <property type="entry name" value="MA"/>
    <property type="match status" value="1"/>
</dbReference>
<dbReference type="PROSITE" id="PS50192">
    <property type="entry name" value="T_SNARE"/>
    <property type="match status" value="1"/>
</dbReference>
<dbReference type="CDD" id="cd11386">
    <property type="entry name" value="MCP_signal"/>
    <property type="match status" value="1"/>
</dbReference>
<dbReference type="GO" id="GO:0006935">
    <property type="term" value="P:chemotaxis"/>
    <property type="evidence" value="ECO:0007669"/>
    <property type="project" value="InterPro"/>
</dbReference>
<name>Q2SGV4_HAHCH</name>
<dbReference type="EMBL" id="CP000155">
    <property type="protein sequence ID" value="ABC30120.1"/>
    <property type="molecule type" value="Genomic_DNA"/>
</dbReference>
<dbReference type="Pfam" id="PF00672">
    <property type="entry name" value="HAMP"/>
    <property type="match status" value="1"/>
</dbReference>
<evidence type="ECO:0000256" key="5">
    <source>
        <dbReference type="ARBA" id="ARBA00022989"/>
    </source>
</evidence>